<dbReference type="InterPro" id="IPR017438">
    <property type="entry name" value="ATP-NAD_kinase_N"/>
</dbReference>
<keyword evidence="2" id="KW-0808">Transferase</keyword>
<dbReference type="Gene3D" id="3.40.50.10330">
    <property type="entry name" value="Probable inorganic polyphosphate/atp-NAD kinase, domain 1"/>
    <property type="match status" value="1"/>
</dbReference>
<dbReference type="GO" id="GO:0016301">
    <property type="term" value="F:kinase activity"/>
    <property type="evidence" value="ECO:0007669"/>
    <property type="project" value="UniProtKB-KW"/>
</dbReference>
<evidence type="ECO:0000313" key="2">
    <source>
        <dbReference type="EMBL" id="MBP2373134.1"/>
    </source>
</evidence>
<dbReference type="RefSeq" id="WP_209906354.1">
    <property type="nucleotide sequence ID" value="NZ_BAAAMI010000019.1"/>
</dbReference>
<reference evidence="2 3" key="1">
    <citation type="submission" date="2021-03" db="EMBL/GenBank/DDBJ databases">
        <title>Sequencing the genomes of 1000 actinobacteria strains.</title>
        <authorList>
            <person name="Klenk H.-P."/>
        </authorList>
    </citation>
    <scope>NUCLEOTIDE SEQUENCE [LARGE SCALE GENOMIC DNA]</scope>
    <source>
        <strain evidence="2 3">DSM 15454</strain>
    </source>
</reference>
<comment type="caution">
    <text evidence="2">The sequence shown here is derived from an EMBL/GenBank/DDBJ whole genome shotgun (WGS) entry which is preliminary data.</text>
</comment>
<dbReference type="InterPro" id="IPR002504">
    <property type="entry name" value="NADK"/>
</dbReference>
<dbReference type="InterPro" id="IPR011386">
    <property type="entry name" value="Put_ATP-NAD_kin"/>
</dbReference>
<accession>A0ABS4WBZ6</accession>
<proteinExistence type="predicted"/>
<evidence type="ECO:0000313" key="3">
    <source>
        <dbReference type="Proteomes" id="UP000766570"/>
    </source>
</evidence>
<dbReference type="PANTHER" id="PTHR40697">
    <property type="entry name" value="ACETOIN CATABOLISM PROTEIN X"/>
    <property type="match status" value="1"/>
</dbReference>
<name>A0ABS4WBZ6_9MICC</name>
<dbReference type="PANTHER" id="PTHR40697:SF2">
    <property type="entry name" value="ATP-NAD KINASE-RELATED"/>
    <property type="match status" value="1"/>
</dbReference>
<dbReference type="InterPro" id="IPR039065">
    <property type="entry name" value="AcoX-like"/>
</dbReference>
<keyword evidence="3" id="KW-1185">Reference proteome</keyword>
<feature type="region of interest" description="Disordered" evidence="1">
    <location>
        <begin position="202"/>
        <end position="222"/>
    </location>
</feature>
<protein>
    <submittedName>
        <fullName evidence="2">Polyphosphate/ATP-dependent NAD kinase</fullName>
    </submittedName>
</protein>
<organism evidence="2 3">
    <name type="scientific">Paeniglutamicibacter psychrophenolicus</name>
    <dbReference type="NCBI Taxonomy" id="257454"/>
    <lineage>
        <taxon>Bacteria</taxon>
        <taxon>Bacillati</taxon>
        <taxon>Actinomycetota</taxon>
        <taxon>Actinomycetes</taxon>
        <taxon>Micrococcales</taxon>
        <taxon>Micrococcaceae</taxon>
        <taxon>Paeniglutamicibacter</taxon>
    </lineage>
</organism>
<dbReference type="SUPFAM" id="SSF111331">
    <property type="entry name" value="NAD kinase/diacylglycerol kinase-like"/>
    <property type="match status" value="1"/>
</dbReference>
<dbReference type="Proteomes" id="UP000766570">
    <property type="component" value="Unassembled WGS sequence"/>
</dbReference>
<dbReference type="InterPro" id="IPR016064">
    <property type="entry name" value="NAD/diacylglycerol_kinase_sf"/>
</dbReference>
<dbReference type="EMBL" id="JAGIOE010000001">
    <property type="protein sequence ID" value="MBP2373134.1"/>
    <property type="molecule type" value="Genomic_DNA"/>
</dbReference>
<keyword evidence="2" id="KW-0418">Kinase</keyword>
<dbReference type="Pfam" id="PF20143">
    <property type="entry name" value="NAD_kinase_C"/>
    <property type="match status" value="1"/>
</dbReference>
<dbReference type="Pfam" id="PF01513">
    <property type="entry name" value="NAD_kinase"/>
    <property type="match status" value="1"/>
</dbReference>
<evidence type="ECO:0000256" key="1">
    <source>
        <dbReference type="SAM" id="MobiDB-lite"/>
    </source>
</evidence>
<gene>
    <name evidence="2" type="ORF">JOF46_001046</name>
</gene>
<sequence>MNVTIGLIVNPVAGLGGRLAQKGSDASDIRDMAERAGIDSLAAERAGQTVRRLMDGLEPSRVAVRILAGADEMGADALDTGTPHETVTSDVVHPGASSSDDTKSMARNMADQGVDLLLFAGGDGTARDILDAVGTRVPALGIPAGVKIYSGVFGLTPSETGALAAGWLANPNRCSDEREVVDIDEDELRQGLATPSLYGTLRVPSDSRRLQPRKSGSPASDANAARSLGIAFAATMVPDRQYVLGPGSTTMAIGSALGLELTRLGVDVICNGRLMAEDVDAETLNSLVPAEGATIVVTPLGQQGFVIGRGNQQIDHRVLQRSELRIVATPSKMISLGGRPLWVDSGHPELDATICGYTKVFTGAKAEVIYPISNSADAQVRA</sequence>
<dbReference type="PIRSF" id="PIRSF016907">
    <property type="entry name" value="Kin_ATP-NAD"/>
    <property type="match status" value="1"/>
</dbReference>